<evidence type="ECO:0000256" key="2">
    <source>
        <dbReference type="ARBA" id="ARBA00022448"/>
    </source>
</evidence>
<proteinExistence type="inferred from homology"/>
<name>A0A2V4NGD6_9RHOB</name>
<keyword evidence="6" id="KW-0798">TonB box</keyword>
<accession>A0A2V4NGD6</accession>
<evidence type="ECO:0000256" key="8">
    <source>
        <dbReference type="ARBA" id="ARBA00023170"/>
    </source>
</evidence>
<evidence type="ECO:0000313" key="12">
    <source>
        <dbReference type="EMBL" id="PYC49110.1"/>
    </source>
</evidence>
<dbReference type="RefSeq" id="WP_110794686.1">
    <property type="nucleotide sequence ID" value="NZ_KZ826481.1"/>
</dbReference>
<dbReference type="SUPFAM" id="SSF56935">
    <property type="entry name" value="Porins"/>
    <property type="match status" value="1"/>
</dbReference>
<comment type="caution">
    <text evidence="12">The sequence shown here is derived from an EMBL/GenBank/DDBJ whole genome shotgun (WGS) entry which is preliminary data.</text>
</comment>
<evidence type="ECO:0000256" key="9">
    <source>
        <dbReference type="ARBA" id="ARBA00023237"/>
    </source>
</evidence>
<keyword evidence="9 10" id="KW-0998">Cell outer membrane</keyword>
<dbReference type="PANTHER" id="PTHR30069:SF29">
    <property type="entry name" value="HEMOGLOBIN AND HEMOGLOBIN-HAPTOGLOBIN-BINDING PROTEIN 1-RELATED"/>
    <property type="match status" value="1"/>
</dbReference>
<reference evidence="12 13" key="1">
    <citation type="submission" date="2018-05" db="EMBL/GenBank/DDBJ databases">
        <title>Oceanovita maritima gen. nov., sp. nov., a marine bacterium in the family Rhodobacteraceae isolated from surface seawater of Lundu port Xiamen, China.</title>
        <authorList>
            <person name="Hetharua B.H."/>
            <person name="Min D."/>
            <person name="Liao H."/>
            <person name="Tian Y."/>
        </authorList>
    </citation>
    <scope>NUCLEOTIDE SEQUENCE [LARGE SCALE GENOMIC DNA]</scope>
    <source>
        <strain evidence="12 13">FSX-11</strain>
    </source>
</reference>
<protein>
    <recommendedName>
        <fullName evidence="11">TonB-dependent receptor-like beta-barrel domain-containing protein</fullName>
    </recommendedName>
</protein>
<gene>
    <name evidence="12" type="ORF">DI396_03410</name>
</gene>
<dbReference type="PANTHER" id="PTHR30069">
    <property type="entry name" value="TONB-DEPENDENT OUTER MEMBRANE RECEPTOR"/>
    <property type="match status" value="1"/>
</dbReference>
<dbReference type="InterPro" id="IPR039426">
    <property type="entry name" value="TonB-dep_rcpt-like"/>
</dbReference>
<keyword evidence="7 10" id="KW-0472">Membrane</keyword>
<sequence length="195" mass="20824">MVNIKPTASASICGGPWKTSAALFYTEINDIDEVLGAARRALDLTSKGIDVSIRYTGGQGHAELNWTYAEVETGGATVTTTEYYAGRPVGHMIGLSGAWQANEQWTLGGSAEIALENEDTAGVGGMEALPGYEVVNVYASYTPRKISGLEVRLDVRNLFDEQYSSRTSDGIGLPSSIVPVTEPGRTIALTTNLRF</sequence>
<dbReference type="AlphaFoldDB" id="A0A2V4NGD6"/>
<keyword evidence="8" id="KW-0675">Receptor</keyword>
<evidence type="ECO:0000256" key="3">
    <source>
        <dbReference type="ARBA" id="ARBA00022452"/>
    </source>
</evidence>
<organism evidence="12 13">
    <name type="scientific">Litorivita pollutaquae</name>
    <dbReference type="NCBI Taxonomy" id="2200892"/>
    <lineage>
        <taxon>Bacteria</taxon>
        <taxon>Pseudomonadati</taxon>
        <taxon>Pseudomonadota</taxon>
        <taxon>Alphaproteobacteria</taxon>
        <taxon>Rhodobacterales</taxon>
        <taxon>Paracoccaceae</taxon>
        <taxon>Litorivita</taxon>
    </lineage>
</organism>
<evidence type="ECO:0000256" key="5">
    <source>
        <dbReference type="ARBA" id="ARBA00022729"/>
    </source>
</evidence>
<dbReference type="InterPro" id="IPR000531">
    <property type="entry name" value="Beta-barrel_TonB"/>
</dbReference>
<dbReference type="GO" id="GO:0009279">
    <property type="term" value="C:cell outer membrane"/>
    <property type="evidence" value="ECO:0007669"/>
    <property type="project" value="UniProtKB-SubCell"/>
</dbReference>
<dbReference type="GO" id="GO:0044718">
    <property type="term" value="P:siderophore transmembrane transport"/>
    <property type="evidence" value="ECO:0007669"/>
    <property type="project" value="TreeGrafter"/>
</dbReference>
<dbReference type="Proteomes" id="UP000248012">
    <property type="component" value="Unassembled WGS sequence"/>
</dbReference>
<evidence type="ECO:0000259" key="11">
    <source>
        <dbReference type="Pfam" id="PF00593"/>
    </source>
</evidence>
<keyword evidence="2 10" id="KW-0813">Transport</keyword>
<comment type="similarity">
    <text evidence="10">Belongs to the TonB-dependent receptor family.</text>
</comment>
<dbReference type="Gene3D" id="2.40.170.20">
    <property type="entry name" value="TonB-dependent receptor, beta-barrel domain"/>
    <property type="match status" value="1"/>
</dbReference>
<evidence type="ECO:0000256" key="1">
    <source>
        <dbReference type="ARBA" id="ARBA00004571"/>
    </source>
</evidence>
<keyword evidence="13" id="KW-1185">Reference proteome</keyword>
<dbReference type="OrthoDB" id="9760494at2"/>
<feature type="domain" description="TonB-dependent receptor-like beta-barrel" evidence="11">
    <location>
        <begin position="17"/>
        <end position="158"/>
    </location>
</feature>
<comment type="subcellular location">
    <subcellularLocation>
        <location evidence="1 10">Cell outer membrane</location>
        <topology evidence="1 10">Multi-pass membrane protein</topology>
    </subcellularLocation>
</comment>
<dbReference type="EMBL" id="QFVT01000002">
    <property type="protein sequence ID" value="PYC49110.1"/>
    <property type="molecule type" value="Genomic_DNA"/>
</dbReference>
<keyword evidence="5" id="KW-0732">Signal</keyword>
<evidence type="ECO:0000256" key="10">
    <source>
        <dbReference type="PROSITE-ProRule" id="PRU01360"/>
    </source>
</evidence>
<keyword evidence="4 10" id="KW-0812">Transmembrane</keyword>
<dbReference type="PROSITE" id="PS52016">
    <property type="entry name" value="TONB_DEPENDENT_REC_3"/>
    <property type="match status" value="1"/>
</dbReference>
<evidence type="ECO:0000256" key="6">
    <source>
        <dbReference type="ARBA" id="ARBA00023077"/>
    </source>
</evidence>
<evidence type="ECO:0000313" key="13">
    <source>
        <dbReference type="Proteomes" id="UP000248012"/>
    </source>
</evidence>
<dbReference type="InterPro" id="IPR036942">
    <property type="entry name" value="Beta-barrel_TonB_sf"/>
</dbReference>
<keyword evidence="3 10" id="KW-1134">Transmembrane beta strand</keyword>
<dbReference type="GO" id="GO:0015344">
    <property type="term" value="F:siderophore uptake transmembrane transporter activity"/>
    <property type="evidence" value="ECO:0007669"/>
    <property type="project" value="TreeGrafter"/>
</dbReference>
<dbReference type="Pfam" id="PF00593">
    <property type="entry name" value="TonB_dep_Rec_b-barrel"/>
    <property type="match status" value="1"/>
</dbReference>
<evidence type="ECO:0000256" key="7">
    <source>
        <dbReference type="ARBA" id="ARBA00023136"/>
    </source>
</evidence>
<evidence type="ECO:0000256" key="4">
    <source>
        <dbReference type="ARBA" id="ARBA00022692"/>
    </source>
</evidence>